<dbReference type="Proteomes" id="UP000276215">
    <property type="component" value="Unassembled WGS sequence"/>
</dbReference>
<reference evidence="1 2" key="1">
    <citation type="journal article" date="2018" name="Nat. Ecol. Evol.">
        <title>Pezizomycetes genomes reveal the molecular basis of ectomycorrhizal truffle lifestyle.</title>
        <authorList>
            <person name="Murat C."/>
            <person name="Payen T."/>
            <person name="Noel B."/>
            <person name="Kuo A."/>
            <person name="Morin E."/>
            <person name="Chen J."/>
            <person name="Kohler A."/>
            <person name="Krizsan K."/>
            <person name="Balestrini R."/>
            <person name="Da Silva C."/>
            <person name="Montanini B."/>
            <person name="Hainaut M."/>
            <person name="Levati E."/>
            <person name="Barry K.W."/>
            <person name="Belfiori B."/>
            <person name="Cichocki N."/>
            <person name="Clum A."/>
            <person name="Dockter R.B."/>
            <person name="Fauchery L."/>
            <person name="Guy J."/>
            <person name="Iotti M."/>
            <person name="Le Tacon F."/>
            <person name="Lindquist E.A."/>
            <person name="Lipzen A."/>
            <person name="Malagnac F."/>
            <person name="Mello A."/>
            <person name="Molinier V."/>
            <person name="Miyauchi S."/>
            <person name="Poulain J."/>
            <person name="Riccioni C."/>
            <person name="Rubini A."/>
            <person name="Sitrit Y."/>
            <person name="Splivallo R."/>
            <person name="Traeger S."/>
            <person name="Wang M."/>
            <person name="Zifcakova L."/>
            <person name="Wipf D."/>
            <person name="Zambonelli A."/>
            <person name="Paolocci F."/>
            <person name="Nowrousian M."/>
            <person name="Ottonello S."/>
            <person name="Baldrian P."/>
            <person name="Spatafora J.W."/>
            <person name="Henrissat B."/>
            <person name="Nagy L.G."/>
            <person name="Aury J.M."/>
            <person name="Wincker P."/>
            <person name="Grigoriev I.V."/>
            <person name="Bonfante P."/>
            <person name="Martin F.M."/>
        </authorList>
    </citation>
    <scope>NUCLEOTIDE SEQUENCE [LARGE SCALE GENOMIC DNA]</scope>
    <source>
        <strain evidence="1 2">120613-1</strain>
    </source>
</reference>
<evidence type="ECO:0000313" key="2">
    <source>
        <dbReference type="Proteomes" id="UP000276215"/>
    </source>
</evidence>
<protein>
    <submittedName>
        <fullName evidence="1">Uncharacterized protein</fullName>
    </submittedName>
</protein>
<dbReference type="EMBL" id="ML120363">
    <property type="protein sequence ID" value="RPB03364.1"/>
    <property type="molecule type" value="Genomic_DNA"/>
</dbReference>
<dbReference type="AlphaFoldDB" id="A0A3N4JYB5"/>
<accession>A0A3N4JYB5</accession>
<name>A0A3N4JYB5_9PEZI</name>
<proteinExistence type="predicted"/>
<organism evidence="1 2">
    <name type="scientific">Choiromyces venosus 120613-1</name>
    <dbReference type="NCBI Taxonomy" id="1336337"/>
    <lineage>
        <taxon>Eukaryota</taxon>
        <taxon>Fungi</taxon>
        <taxon>Dikarya</taxon>
        <taxon>Ascomycota</taxon>
        <taxon>Pezizomycotina</taxon>
        <taxon>Pezizomycetes</taxon>
        <taxon>Pezizales</taxon>
        <taxon>Tuberaceae</taxon>
        <taxon>Choiromyces</taxon>
    </lineage>
</organism>
<evidence type="ECO:0000313" key="1">
    <source>
        <dbReference type="EMBL" id="RPB03364.1"/>
    </source>
</evidence>
<keyword evidence="2" id="KW-1185">Reference proteome</keyword>
<sequence>MESASLLPGNNLQEIGQLVLNTNNTGEHMHDIVWQYKEVRTGEKWCSSPALQSPVIYHSRGSEIWSGNIVKFITNDGTHEWRVCHSQIKVVKDGDVDVHLKISRLKKLEEGVLEFSTKKNTGIGKTELHPI</sequence>
<gene>
    <name evidence="1" type="ORF">L873DRAFT_234052</name>
</gene>